<protein>
    <recommendedName>
        <fullName evidence="3 7">Nuclease SbcCD subunit D</fullName>
    </recommendedName>
</protein>
<comment type="caution">
    <text evidence="10">The sequence shown here is derived from an EMBL/GenBank/DDBJ whole genome shotgun (WGS) entry which is preliminary data.</text>
</comment>
<name>A0ABU1T3K8_9ACTO</name>
<dbReference type="SUPFAM" id="SSF56300">
    <property type="entry name" value="Metallo-dependent phosphatases"/>
    <property type="match status" value="1"/>
</dbReference>
<evidence type="ECO:0000256" key="3">
    <source>
        <dbReference type="ARBA" id="ARBA00013365"/>
    </source>
</evidence>
<evidence type="ECO:0000256" key="4">
    <source>
        <dbReference type="ARBA" id="ARBA00022722"/>
    </source>
</evidence>
<feature type="domain" description="Nuclease SbcCD subunit D C-terminal" evidence="9">
    <location>
        <begin position="285"/>
        <end position="370"/>
    </location>
</feature>
<comment type="function">
    <text evidence="7">SbcCD cleaves DNA hairpin structures. These structures can inhibit DNA replication and are intermediates in certain DNA recombination reactions. The complex acts as a 3'-&gt;5' double strand exonuclease that can open hairpins. It also has a 5' single-strand endonuclease activity.</text>
</comment>
<dbReference type="NCBIfam" id="TIGR00619">
    <property type="entry name" value="sbcd"/>
    <property type="match status" value="1"/>
</dbReference>
<dbReference type="PANTHER" id="PTHR30337:SF0">
    <property type="entry name" value="NUCLEASE SBCCD SUBUNIT D"/>
    <property type="match status" value="1"/>
</dbReference>
<gene>
    <name evidence="7" type="primary">sbcD</name>
    <name evidence="10" type="ORF">J2S36_001500</name>
</gene>
<dbReference type="InterPro" id="IPR029052">
    <property type="entry name" value="Metallo-depent_PP-like"/>
</dbReference>
<dbReference type="EMBL" id="JAVDUJ010000001">
    <property type="protein sequence ID" value="MDR6939957.1"/>
    <property type="molecule type" value="Genomic_DNA"/>
</dbReference>
<dbReference type="InterPro" id="IPR041796">
    <property type="entry name" value="Mre11_N"/>
</dbReference>
<feature type="domain" description="Calcineurin-like phosphoesterase" evidence="8">
    <location>
        <begin position="1"/>
        <end position="232"/>
    </location>
</feature>
<keyword evidence="7" id="KW-0235">DNA replication</keyword>
<evidence type="ECO:0000313" key="10">
    <source>
        <dbReference type="EMBL" id="MDR6939957.1"/>
    </source>
</evidence>
<dbReference type="Pfam" id="PF12320">
    <property type="entry name" value="SbcD_C"/>
    <property type="match status" value="1"/>
</dbReference>
<dbReference type="RefSeq" id="WP_309957054.1">
    <property type="nucleotide sequence ID" value="NZ_JAVDUJ010000001.1"/>
</dbReference>
<reference evidence="10 11" key="1">
    <citation type="submission" date="2023-07" db="EMBL/GenBank/DDBJ databases">
        <title>Sequencing the genomes of 1000 actinobacteria strains.</title>
        <authorList>
            <person name="Klenk H.-P."/>
        </authorList>
    </citation>
    <scope>NUCLEOTIDE SEQUENCE [LARGE SCALE GENOMIC DNA]</scope>
    <source>
        <strain evidence="10 11">DSM 15539</strain>
    </source>
</reference>
<evidence type="ECO:0000259" key="8">
    <source>
        <dbReference type="Pfam" id="PF00149"/>
    </source>
</evidence>
<dbReference type="CDD" id="cd00840">
    <property type="entry name" value="MPP_Mre11_N"/>
    <property type="match status" value="1"/>
</dbReference>
<dbReference type="Gene3D" id="3.60.21.10">
    <property type="match status" value="1"/>
</dbReference>
<comment type="subunit">
    <text evidence="2 7">Heterodimer of SbcC and SbcD.</text>
</comment>
<evidence type="ECO:0000259" key="9">
    <source>
        <dbReference type="Pfam" id="PF12320"/>
    </source>
</evidence>
<accession>A0ABU1T3K8</accession>
<keyword evidence="7" id="KW-0255">Endonuclease</keyword>
<comment type="similarity">
    <text evidence="1 7">Belongs to the SbcD family.</text>
</comment>
<keyword evidence="5 7" id="KW-0378">Hydrolase</keyword>
<evidence type="ECO:0000256" key="5">
    <source>
        <dbReference type="ARBA" id="ARBA00022801"/>
    </source>
</evidence>
<evidence type="ECO:0000256" key="7">
    <source>
        <dbReference type="RuleBase" id="RU363069"/>
    </source>
</evidence>
<organism evidence="10 11">
    <name type="scientific">Arcanobacterium hippocoleae</name>
    <dbReference type="NCBI Taxonomy" id="149017"/>
    <lineage>
        <taxon>Bacteria</taxon>
        <taxon>Bacillati</taxon>
        <taxon>Actinomycetota</taxon>
        <taxon>Actinomycetes</taxon>
        <taxon>Actinomycetales</taxon>
        <taxon>Actinomycetaceae</taxon>
        <taxon>Arcanobacterium</taxon>
    </lineage>
</organism>
<keyword evidence="6 7" id="KW-0269">Exonuclease</keyword>
<evidence type="ECO:0000256" key="1">
    <source>
        <dbReference type="ARBA" id="ARBA00010555"/>
    </source>
</evidence>
<dbReference type="InterPro" id="IPR026843">
    <property type="entry name" value="SbcD_C"/>
</dbReference>
<evidence type="ECO:0000256" key="2">
    <source>
        <dbReference type="ARBA" id="ARBA00011322"/>
    </source>
</evidence>
<evidence type="ECO:0000256" key="6">
    <source>
        <dbReference type="ARBA" id="ARBA00022839"/>
    </source>
</evidence>
<dbReference type="InterPro" id="IPR050535">
    <property type="entry name" value="DNA_Repair-Maintenance_Comp"/>
</dbReference>
<keyword evidence="11" id="KW-1185">Reference proteome</keyword>
<dbReference type="InterPro" id="IPR004593">
    <property type="entry name" value="SbcD"/>
</dbReference>
<keyword evidence="7" id="KW-0233">DNA recombination</keyword>
<dbReference type="PANTHER" id="PTHR30337">
    <property type="entry name" value="COMPONENT OF ATP-DEPENDENT DSDNA EXONUCLEASE"/>
    <property type="match status" value="1"/>
</dbReference>
<proteinExistence type="inferred from homology"/>
<sequence>MRILHTSDWHLGRKFAEYDLTESFIRWGDFLVDLARSEKVDAVLVAGDVYDRSVPGVQMIELFEDILSRLLCTAQVVITSGNHDSATRLGFGAQFLREGLYLQTDSRRSGQPLRLCDKAGNLGAIVYGIPYLDPDVERIRLAPDGVPLARSHFAVLTQACNLIQEDILRSTDIPARVPRIAMAHAFVNGSEKSDSELDLSIGGVDSVPAQIFRLGKQSSSPLNYVALGHLHGPQKVGAHTAPLIRYSGSPIPFSFSEENHQKSTVLLDFNDSQPVHTELIPHNFFRKLKTIRANVAQLCNSPEFTQHEQKYVRIELTDLERPRDLVATLRRRFPYLVSVLQLKQLSPNAQYTTQMLKHQPLDVINQFFAESGGRDLNSAELALIQEIWEETEKIGTQE</sequence>
<dbReference type="Proteomes" id="UP001266099">
    <property type="component" value="Unassembled WGS sequence"/>
</dbReference>
<dbReference type="GO" id="GO:0004527">
    <property type="term" value="F:exonuclease activity"/>
    <property type="evidence" value="ECO:0007669"/>
    <property type="project" value="UniProtKB-KW"/>
</dbReference>
<evidence type="ECO:0000313" key="11">
    <source>
        <dbReference type="Proteomes" id="UP001266099"/>
    </source>
</evidence>
<keyword evidence="4 7" id="KW-0540">Nuclease</keyword>
<dbReference type="Pfam" id="PF00149">
    <property type="entry name" value="Metallophos"/>
    <property type="match status" value="1"/>
</dbReference>
<dbReference type="InterPro" id="IPR004843">
    <property type="entry name" value="Calcineurin-like_PHP"/>
</dbReference>